<keyword evidence="8" id="KW-1185">Reference proteome</keyword>
<gene>
    <name evidence="7" type="ORF">DPX16_2909</name>
</gene>
<evidence type="ECO:0000259" key="6">
    <source>
        <dbReference type="Pfam" id="PF07686"/>
    </source>
</evidence>
<dbReference type="PANTHER" id="PTHR12080">
    <property type="entry name" value="SIGNALING LYMPHOCYTIC ACTIVATION MOLECULE"/>
    <property type="match status" value="1"/>
</dbReference>
<keyword evidence="4" id="KW-0325">Glycoprotein</keyword>
<proteinExistence type="predicted"/>
<protein>
    <submittedName>
        <fullName evidence="7">CD48 antigen</fullName>
    </submittedName>
</protein>
<evidence type="ECO:0000313" key="7">
    <source>
        <dbReference type="EMBL" id="ROL43671.1"/>
    </source>
</evidence>
<dbReference type="Proteomes" id="UP000281406">
    <property type="component" value="Unassembled WGS sequence"/>
</dbReference>
<dbReference type="GO" id="GO:0016020">
    <property type="term" value="C:membrane"/>
    <property type="evidence" value="ECO:0007669"/>
    <property type="project" value="UniProtKB-SubCell"/>
</dbReference>
<evidence type="ECO:0000256" key="5">
    <source>
        <dbReference type="SAM" id="SignalP"/>
    </source>
</evidence>
<organism evidence="7 8">
    <name type="scientific">Anabarilius grahami</name>
    <name type="common">Kanglang fish</name>
    <name type="synonym">Barilius grahami</name>
    <dbReference type="NCBI Taxonomy" id="495550"/>
    <lineage>
        <taxon>Eukaryota</taxon>
        <taxon>Metazoa</taxon>
        <taxon>Chordata</taxon>
        <taxon>Craniata</taxon>
        <taxon>Vertebrata</taxon>
        <taxon>Euteleostomi</taxon>
        <taxon>Actinopterygii</taxon>
        <taxon>Neopterygii</taxon>
        <taxon>Teleostei</taxon>
        <taxon>Ostariophysi</taxon>
        <taxon>Cypriniformes</taxon>
        <taxon>Xenocyprididae</taxon>
        <taxon>Xenocypridinae</taxon>
        <taxon>Xenocypridinae incertae sedis</taxon>
        <taxon>Anabarilius</taxon>
    </lineage>
</organism>
<keyword evidence="3" id="KW-0472">Membrane</keyword>
<evidence type="ECO:0000256" key="4">
    <source>
        <dbReference type="ARBA" id="ARBA00023180"/>
    </source>
</evidence>
<evidence type="ECO:0000256" key="3">
    <source>
        <dbReference type="ARBA" id="ARBA00023136"/>
    </source>
</evidence>
<dbReference type="InterPro" id="IPR013106">
    <property type="entry name" value="Ig_V-set"/>
</dbReference>
<keyword evidence="2 5" id="KW-0732">Signal</keyword>
<feature type="domain" description="Immunoglobulin V-set" evidence="6">
    <location>
        <begin position="25"/>
        <end position="109"/>
    </location>
</feature>
<comment type="subcellular location">
    <subcellularLocation>
        <location evidence="1">Membrane</location>
    </subcellularLocation>
</comment>
<dbReference type="AlphaFoldDB" id="A0A3N0YCS6"/>
<dbReference type="Pfam" id="PF07686">
    <property type="entry name" value="V-set"/>
    <property type="match status" value="1"/>
</dbReference>
<dbReference type="Gene3D" id="2.60.40.10">
    <property type="entry name" value="Immunoglobulins"/>
    <property type="match status" value="1"/>
</dbReference>
<dbReference type="SUPFAM" id="SSF48726">
    <property type="entry name" value="Immunoglobulin"/>
    <property type="match status" value="1"/>
</dbReference>
<reference evidence="7 8" key="1">
    <citation type="submission" date="2018-10" db="EMBL/GenBank/DDBJ databases">
        <title>Genome assembly for a Yunnan-Guizhou Plateau 3E fish, Anabarilius grahami (Regan), and its evolutionary and genetic applications.</title>
        <authorList>
            <person name="Jiang W."/>
        </authorList>
    </citation>
    <scope>NUCLEOTIDE SEQUENCE [LARGE SCALE GENOMIC DNA]</scope>
    <source>
        <strain evidence="7">AG-KIZ</strain>
        <tissue evidence="7">Muscle</tissue>
    </source>
</reference>
<dbReference type="InterPro" id="IPR015631">
    <property type="entry name" value="CD2/SLAM_rcpt"/>
</dbReference>
<dbReference type="PANTHER" id="PTHR12080:SF56">
    <property type="entry name" value="NATURAL KILLER CELL RECEPTOR 2B4"/>
    <property type="match status" value="1"/>
</dbReference>
<dbReference type="InterPro" id="IPR013783">
    <property type="entry name" value="Ig-like_fold"/>
</dbReference>
<dbReference type="OrthoDB" id="8955135at2759"/>
<sequence>MAFGHLFMIFMTMLIFNTASMYNAENPVSVQTGSSVQLDIQTDKLPEFQTLVWMSDKSKNIVTFINKETKILKDNVVFNQTTFSLTLKNLQKTDSGLYTAKIFVPNEEVAKYRVSVIDPVDSPVLNWNITKISVNSCIVNVTCSSPERTISNSYHSNCSQEEVTSTEMQPLTVYCKEDIVICNYSNTVSWRNDTVQIKQLCTTHESAQEENDHTIYAQVQPKNTLQRPLEMLEKTANPQTVYELTEEMPEPEISAQMQTNNPVCTTYSTIGQHQKPLFATEDHTVYSKVCKSPRGRPHVH</sequence>
<accession>A0A3N0YCS6</accession>
<dbReference type="EMBL" id="RJVU01047875">
    <property type="protein sequence ID" value="ROL43671.1"/>
    <property type="molecule type" value="Genomic_DNA"/>
</dbReference>
<feature type="signal peptide" evidence="5">
    <location>
        <begin position="1"/>
        <end position="19"/>
    </location>
</feature>
<dbReference type="InterPro" id="IPR036179">
    <property type="entry name" value="Ig-like_dom_sf"/>
</dbReference>
<evidence type="ECO:0000256" key="1">
    <source>
        <dbReference type="ARBA" id="ARBA00004370"/>
    </source>
</evidence>
<comment type="caution">
    <text evidence="7">The sequence shown here is derived from an EMBL/GenBank/DDBJ whole genome shotgun (WGS) entry which is preliminary data.</text>
</comment>
<evidence type="ECO:0000313" key="8">
    <source>
        <dbReference type="Proteomes" id="UP000281406"/>
    </source>
</evidence>
<feature type="chain" id="PRO_5018179245" evidence="5">
    <location>
        <begin position="20"/>
        <end position="300"/>
    </location>
</feature>
<name>A0A3N0YCS6_ANAGA</name>
<evidence type="ECO:0000256" key="2">
    <source>
        <dbReference type="ARBA" id="ARBA00022729"/>
    </source>
</evidence>